<reference evidence="2 3" key="1">
    <citation type="submission" date="2023-07" db="EMBL/GenBank/DDBJ databases">
        <title>Sorghum-associated microbial communities from plants grown in Nebraska, USA.</title>
        <authorList>
            <person name="Schachtman D."/>
        </authorList>
    </citation>
    <scope>NUCLEOTIDE SEQUENCE [LARGE SCALE GENOMIC DNA]</scope>
    <source>
        <strain evidence="2 3">3199</strain>
    </source>
</reference>
<evidence type="ECO:0000313" key="3">
    <source>
        <dbReference type="Proteomes" id="UP001250791"/>
    </source>
</evidence>
<feature type="compositionally biased region" description="Low complexity" evidence="1">
    <location>
        <begin position="1"/>
        <end position="10"/>
    </location>
</feature>
<protein>
    <submittedName>
        <fullName evidence="2">Uncharacterized protein</fullName>
    </submittedName>
</protein>
<name>A0ABU1SYV9_9HYPH</name>
<comment type="caution">
    <text evidence="2">The sequence shown here is derived from an EMBL/GenBank/DDBJ whole genome shotgun (WGS) entry which is preliminary data.</text>
</comment>
<sequence>MPTRLTTLRNPPRRITDPVSSSDSNRDCVIKSKARGEAGYVRPSRVTATWASLIHLLLDRDNTYLLEQYQRSRVKAAGAPSVIATAVEVQDICRSFPRFA</sequence>
<feature type="region of interest" description="Disordered" evidence="1">
    <location>
        <begin position="1"/>
        <end position="26"/>
    </location>
</feature>
<dbReference type="EMBL" id="JAVDUP010000009">
    <property type="protein sequence ID" value="MDR6903642.1"/>
    <property type="molecule type" value="Genomic_DNA"/>
</dbReference>
<proteinExistence type="predicted"/>
<dbReference type="Proteomes" id="UP001250791">
    <property type="component" value="Unassembled WGS sequence"/>
</dbReference>
<keyword evidence="3" id="KW-1185">Reference proteome</keyword>
<accession>A0ABU1SYV9</accession>
<gene>
    <name evidence="2" type="ORF">J2W52_005275</name>
</gene>
<evidence type="ECO:0000256" key="1">
    <source>
        <dbReference type="SAM" id="MobiDB-lite"/>
    </source>
</evidence>
<organism evidence="2 3">
    <name type="scientific">Rhizobium miluonense</name>
    <dbReference type="NCBI Taxonomy" id="411945"/>
    <lineage>
        <taxon>Bacteria</taxon>
        <taxon>Pseudomonadati</taxon>
        <taxon>Pseudomonadota</taxon>
        <taxon>Alphaproteobacteria</taxon>
        <taxon>Hyphomicrobiales</taxon>
        <taxon>Rhizobiaceae</taxon>
        <taxon>Rhizobium/Agrobacterium group</taxon>
        <taxon>Rhizobium</taxon>
    </lineage>
</organism>
<dbReference type="RefSeq" id="WP_146746722.1">
    <property type="nucleotide sequence ID" value="NZ_JAVDUP010000009.1"/>
</dbReference>
<evidence type="ECO:0000313" key="2">
    <source>
        <dbReference type="EMBL" id="MDR6903642.1"/>
    </source>
</evidence>